<feature type="domain" description="J" evidence="2">
    <location>
        <begin position="70"/>
        <end position="137"/>
    </location>
</feature>
<dbReference type="OrthoDB" id="259708at2759"/>
<dbReference type="InterPro" id="IPR036869">
    <property type="entry name" value="J_dom_sf"/>
</dbReference>
<dbReference type="PANTHER" id="PTHR44144:SF1">
    <property type="entry name" value="DNAJ HOMOLOG SUBFAMILY C MEMBER 9"/>
    <property type="match status" value="1"/>
</dbReference>
<dbReference type="PANTHER" id="PTHR44144">
    <property type="entry name" value="DNAJ HOMOLOG SUBFAMILY C MEMBER 9"/>
    <property type="match status" value="1"/>
</dbReference>
<dbReference type="Proteomes" id="UP000054097">
    <property type="component" value="Unassembled WGS sequence"/>
</dbReference>
<evidence type="ECO:0000259" key="2">
    <source>
        <dbReference type="PROSITE" id="PS50076"/>
    </source>
</evidence>
<reference evidence="4" key="2">
    <citation type="submission" date="2015-01" db="EMBL/GenBank/DDBJ databases">
        <title>Evolutionary Origins and Diversification of the Mycorrhizal Mutualists.</title>
        <authorList>
            <consortium name="DOE Joint Genome Institute"/>
            <consortium name="Mycorrhizal Genomics Consortium"/>
            <person name="Kohler A."/>
            <person name="Kuo A."/>
            <person name="Nagy L.G."/>
            <person name="Floudas D."/>
            <person name="Copeland A."/>
            <person name="Barry K.W."/>
            <person name="Cichocki N."/>
            <person name="Veneault-Fourrey C."/>
            <person name="LaButti K."/>
            <person name="Lindquist E.A."/>
            <person name="Lipzen A."/>
            <person name="Lundell T."/>
            <person name="Morin E."/>
            <person name="Murat C."/>
            <person name="Riley R."/>
            <person name="Ohm R."/>
            <person name="Sun H."/>
            <person name="Tunlid A."/>
            <person name="Henrissat B."/>
            <person name="Grigoriev I.V."/>
            <person name="Hibbett D.S."/>
            <person name="Martin F."/>
        </authorList>
    </citation>
    <scope>NUCLEOTIDE SEQUENCE [LARGE SCALE GENOMIC DNA]</scope>
    <source>
        <strain evidence="4">MAFF 305830</strain>
    </source>
</reference>
<dbReference type="PROSITE" id="PS50076">
    <property type="entry name" value="DNAJ_2"/>
    <property type="match status" value="1"/>
</dbReference>
<keyword evidence="4" id="KW-1185">Reference proteome</keyword>
<dbReference type="STRING" id="933852.A0A0C3BPA6"/>
<dbReference type="HOGENOM" id="CLU_052555_1_0_1"/>
<name>A0A0C3BPA6_SERVB</name>
<organism evidence="3 4">
    <name type="scientific">Serendipita vermifera MAFF 305830</name>
    <dbReference type="NCBI Taxonomy" id="933852"/>
    <lineage>
        <taxon>Eukaryota</taxon>
        <taxon>Fungi</taxon>
        <taxon>Dikarya</taxon>
        <taxon>Basidiomycota</taxon>
        <taxon>Agaricomycotina</taxon>
        <taxon>Agaricomycetes</taxon>
        <taxon>Sebacinales</taxon>
        <taxon>Serendipitaceae</taxon>
        <taxon>Serendipita</taxon>
    </lineage>
</organism>
<feature type="region of interest" description="Disordered" evidence="1">
    <location>
        <begin position="35"/>
        <end position="55"/>
    </location>
</feature>
<dbReference type="SUPFAM" id="SSF46565">
    <property type="entry name" value="Chaperone J-domain"/>
    <property type="match status" value="1"/>
</dbReference>
<dbReference type="SMART" id="SM00271">
    <property type="entry name" value="DnaJ"/>
    <property type="match status" value="1"/>
</dbReference>
<dbReference type="GO" id="GO:0031072">
    <property type="term" value="F:heat shock protein binding"/>
    <property type="evidence" value="ECO:0007669"/>
    <property type="project" value="TreeGrafter"/>
</dbReference>
<accession>A0A0C3BPA6</accession>
<dbReference type="GO" id="GO:0005634">
    <property type="term" value="C:nucleus"/>
    <property type="evidence" value="ECO:0007669"/>
    <property type="project" value="TreeGrafter"/>
</dbReference>
<proteinExistence type="predicted"/>
<evidence type="ECO:0000256" key="1">
    <source>
        <dbReference type="SAM" id="MobiDB-lite"/>
    </source>
</evidence>
<sequence length="323" mass="36483">MLRYVLATVGSATSHFTSAHTVTCTDLVEHSQCIPDPAAFSDPDGTGNQYTEERDDPKYETIYDVLSKDDFYDILGVTPRIADDPSALRRAYLQRSRRCHPDKFPENERSTLAFQKISLAYNILSQPSTRKAYDANPYHADIFASQRSAEDTFDGVLQTLFADFMSGDFEIIRIVLRTIKEVNPALNMEEETIDSVLNAFRKLREIVLGTRTYVRVMRIELLRLYDIQYSLRQLPYLAISARLRLSLRFTRVALSLPNAIDRAIEAEDAERERRRAAHAAAGLESGFSTTNTQVKKRSSILGPKVGGVVNMLVTVLEKSESVF</sequence>
<evidence type="ECO:0000313" key="4">
    <source>
        <dbReference type="Proteomes" id="UP000054097"/>
    </source>
</evidence>
<gene>
    <name evidence="3" type="ORF">M408DRAFT_326052</name>
</gene>
<dbReference type="GO" id="GO:0005737">
    <property type="term" value="C:cytoplasm"/>
    <property type="evidence" value="ECO:0007669"/>
    <property type="project" value="TreeGrafter"/>
</dbReference>
<protein>
    <recommendedName>
        <fullName evidence="2">J domain-containing protein</fullName>
    </recommendedName>
</protein>
<dbReference type="AlphaFoldDB" id="A0A0C3BPA6"/>
<dbReference type="CDD" id="cd06257">
    <property type="entry name" value="DnaJ"/>
    <property type="match status" value="1"/>
</dbReference>
<dbReference type="InterPro" id="IPR001623">
    <property type="entry name" value="DnaJ_domain"/>
</dbReference>
<dbReference type="InterPro" id="IPR052594">
    <property type="entry name" value="J_domain-containing_protein"/>
</dbReference>
<dbReference type="Pfam" id="PF00226">
    <property type="entry name" value="DnaJ"/>
    <property type="match status" value="1"/>
</dbReference>
<reference evidence="3 4" key="1">
    <citation type="submission" date="2014-04" db="EMBL/GenBank/DDBJ databases">
        <authorList>
            <consortium name="DOE Joint Genome Institute"/>
            <person name="Kuo A."/>
            <person name="Zuccaro A."/>
            <person name="Kohler A."/>
            <person name="Nagy L.G."/>
            <person name="Floudas D."/>
            <person name="Copeland A."/>
            <person name="Barry K.W."/>
            <person name="Cichocki N."/>
            <person name="Veneault-Fourrey C."/>
            <person name="LaButti K."/>
            <person name="Lindquist E.A."/>
            <person name="Lipzen A."/>
            <person name="Lundell T."/>
            <person name="Morin E."/>
            <person name="Murat C."/>
            <person name="Sun H."/>
            <person name="Tunlid A."/>
            <person name="Henrissat B."/>
            <person name="Grigoriev I.V."/>
            <person name="Hibbett D.S."/>
            <person name="Martin F."/>
            <person name="Nordberg H.P."/>
            <person name="Cantor M.N."/>
            <person name="Hua S.X."/>
        </authorList>
    </citation>
    <scope>NUCLEOTIDE SEQUENCE [LARGE SCALE GENOMIC DNA]</scope>
    <source>
        <strain evidence="3 4">MAFF 305830</strain>
    </source>
</reference>
<dbReference type="Gene3D" id="1.10.287.110">
    <property type="entry name" value="DnaJ domain"/>
    <property type="match status" value="1"/>
</dbReference>
<evidence type="ECO:0000313" key="3">
    <source>
        <dbReference type="EMBL" id="KIM33276.1"/>
    </source>
</evidence>
<dbReference type="EMBL" id="KN824278">
    <property type="protein sequence ID" value="KIM33276.1"/>
    <property type="molecule type" value="Genomic_DNA"/>
</dbReference>